<dbReference type="KEGG" id="age:AA314_00546"/>
<sequence>MTGSQSSHVGVSAPAEAGSGSLERHRLGRAPAWPDSSQFEWE</sequence>
<dbReference type="EMBL" id="CP011509">
    <property type="protein sequence ID" value="AKI98919.1"/>
    <property type="molecule type" value="Genomic_DNA"/>
</dbReference>
<feature type="region of interest" description="Disordered" evidence="1">
    <location>
        <begin position="1"/>
        <end position="42"/>
    </location>
</feature>
<evidence type="ECO:0000313" key="2">
    <source>
        <dbReference type="EMBL" id="AKI98919.1"/>
    </source>
</evidence>
<reference evidence="2 3" key="1">
    <citation type="submission" date="2015-05" db="EMBL/GenBank/DDBJ databases">
        <title>Genome assembly of Archangium gephyra DSM 2261.</title>
        <authorList>
            <person name="Sharma G."/>
            <person name="Subramanian S."/>
        </authorList>
    </citation>
    <scope>NUCLEOTIDE SEQUENCE [LARGE SCALE GENOMIC DNA]</scope>
    <source>
        <strain evidence="2 3">DSM 2261</strain>
    </source>
</reference>
<dbReference type="Proteomes" id="UP000035579">
    <property type="component" value="Chromosome"/>
</dbReference>
<name>A0AAC8TAG7_9BACT</name>
<proteinExistence type="predicted"/>
<accession>A0AAC8TAG7</accession>
<evidence type="ECO:0000313" key="3">
    <source>
        <dbReference type="Proteomes" id="UP000035579"/>
    </source>
</evidence>
<evidence type="ECO:0000256" key="1">
    <source>
        <dbReference type="SAM" id="MobiDB-lite"/>
    </source>
</evidence>
<gene>
    <name evidence="2" type="ORF">AA314_00546</name>
</gene>
<organism evidence="2 3">
    <name type="scientific">Archangium gephyra</name>
    <dbReference type="NCBI Taxonomy" id="48"/>
    <lineage>
        <taxon>Bacteria</taxon>
        <taxon>Pseudomonadati</taxon>
        <taxon>Myxococcota</taxon>
        <taxon>Myxococcia</taxon>
        <taxon>Myxococcales</taxon>
        <taxon>Cystobacterineae</taxon>
        <taxon>Archangiaceae</taxon>
        <taxon>Archangium</taxon>
    </lineage>
</organism>
<protein>
    <submittedName>
        <fullName evidence="2">Uncharacterized protein</fullName>
    </submittedName>
</protein>
<dbReference type="AlphaFoldDB" id="A0AAC8TAG7"/>